<dbReference type="Gene3D" id="3.40.50.280">
    <property type="entry name" value="Cobalamin-binding domain"/>
    <property type="match status" value="1"/>
</dbReference>
<dbReference type="InterPro" id="IPR023404">
    <property type="entry name" value="rSAM_horseshoe"/>
</dbReference>
<proteinExistence type="predicted"/>
<dbReference type="GO" id="GO:0051539">
    <property type="term" value="F:4 iron, 4 sulfur cluster binding"/>
    <property type="evidence" value="ECO:0007669"/>
    <property type="project" value="UniProtKB-KW"/>
</dbReference>
<dbReference type="SFLD" id="SFLDS00029">
    <property type="entry name" value="Radical_SAM"/>
    <property type="match status" value="1"/>
</dbReference>
<accession>A0A0G1D3W7</accession>
<keyword evidence="4" id="KW-0408">Iron</keyword>
<name>A0A0G1D3W7_9BACT</name>
<protein>
    <submittedName>
        <fullName evidence="8">Radical SAM domain protein</fullName>
    </submittedName>
</protein>
<dbReference type="PROSITE" id="PS51918">
    <property type="entry name" value="RADICAL_SAM"/>
    <property type="match status" value="1"/>
</dbReference>
<dbReference type="InterPro" id="IPR034466">
    <property type="entry name" value="Methyltransferase_Class_B"/>
</dbReference>
<feature type="non-terminal residue" evidence="8">
    <location>
        <position position="1"/>
    </location>
</feature>
<dbReference type="EMBL" id="LCDO01000007">
    <property type="protein sequence ID" value="KKS56693.1"/>
    <property type="molecule type" value="Genomic_DNA"/>
</dbReference>
<dbReference type="SUPFAM" id="SSF102114">
    <property type="entry name" value="Radical SAM enzymes"/>
    <property type="match status" value="1"/>
</dbReference>
<dbReference type="InterPro" id="IPR058240">
    <property type="entry name" value="rSAM_sf"/>
</dbReference>
<dbReference type="Pfam" id="PF02310">
    <property type="entry name" value="B12-binding"/>
    <property type="match status" value="1"/>
</dbReference>
<feature type="domain" description="Radical SAM core" evidence="7">
    <location>
        <begin position="164"/>
        <end position="385"/>
    </location>
</feature>
<evidence type="ECO:0000313" key="9">
    <source>
        <dbReference type="Proteomes" id="UP000034837"/>
    </source>
</evidence>
<dbReference type="InterPro" id="IPR006158">
    <property type="entry name" value="Cobalamin-bd"/>
</dbReference>
<dbReference type="CDD" id="cd01335">
    <property type="entry name" value="Radical_SAM"/>
    <property type="match status" value="1"/>
</dbReference>
<dbReference type="InterPro" id="IPR036724">
    <property type="entry name" value="Cobalamin-bd_sf"/>
</dbReference>
<dbReference type="SFLD" id="SFLDG01082">
    <property type="entry name" value="B12-binding_domain_containing"/>
    <property type="match status" value="1"/>
</dbReference>
<comment type="caution">
    <text evidence="8">The sequence shown here is derived from an EMBL/GenBank/DDBJ whole genome shotgun (WGS) entry which is preliminary data.</text>
</comment>
<evidence type="ECO:0000256" key="4">
    <source>
        <dbReference type="ARBA" id="ARBA00023004"/>
    </source>
</evidence>
<evidence type="ECO:0000256" key="3">
    <source>
        <dbReference type="ARBA" id="ARBA00022723"/>
    </source>
</evidence>
<dbReference type="InterPro" id="IPR007197">
    <property type="entry name" value="rSAM"/>
</dbReference>
<evidence type="ECO:0000313" key="8">
    <source>
        <dbReference type="EMBL" id="KKS56693.1"/>
    </source>
</evidence>
<dbReference type="PANTHER" id="PTHR43409:SF16">
    <property type="entry name" value="SLR0320 PROTEIN"/>
    <property type="match status" value="1"/>
</dbReference>
<dbReference type="GO" id="GO:0003824">
    <property type="term" value="F:catalytic activity"/>
    <property type="evidence" value="ECO:0007669"/>
    <property type="project" value="InterPro"/>
</dbReference>
<evidence type="ECO:0000259" key="6">
    <source>
        <dbReference type="PROSITE" id="PS51332"/>
    </source>
</evidence>
<dbReference type="SFLD" id="SFLDG01123">
    <property type="entry name" value="methyltransferase_(Class_B)"/>
    <property type="match status" value="1"/>
</dbReference>
<dbReference type="CDD" id="cd02068">
    <property type="entry name" value="radical_SAM_B12_BD"/>
    <property type="match status" value="1"/>
</dbReference>
<organism evidence="8 9">
    <name type="scientific">Candidatus Magasanikbacteria bacterium GW2011_GWA2_42_32</name>
    <dbReference type="NCBI Taxonomy" id="1619039"/>
    <lineage>
        <taxon>Bacteria</taxon>
        <taxon>Candidatus Magasanikiibacteriota</taxon>
    </lineage>
</organism>
<evidence type="ECO:0000256" key="2">
    <source>
        <dbReference type="ARBA" id="ARBA00022691"/>
    </source>
</evidence>
<evidence type="ECO:0000256" key="5">
    <source>
        <dbReference type="ARBA" id="ARBA00023014"/>
    </source>
</evidence>
<sequence length="444" mass="50437">AYIREKKPSFKIDILDCEALALSYDQIKKYLDGFKPDVVAITMTTPAYEHVIHVADIAKSLNKKISIIVGGPHPTALPEETLAEKNIDFAIMGEGEITLLELLEHIEMGGANYDQIKGLAYKDIPGKIKKNEKRDLIQNLDSLPFPAKDILPINNYYLPATKRITGGVSTNMITSRGCPFNCTFCMAKTVWGRQTRFRSIKNVVDEIEDMIKKYNVVDFTFHDEFFTANRSRVLEFCNEIKKRGINIKWFCQARCGTVDEEMLKIMKRAGCEKIGFGFESGDENILKLMQKSNDLSKAKESADLCKKVGIKVVGAFIIGYPGETKKTIMKTIKFAKQINPDTAAFFIAIPYPGTELFRLAMEKNYIKKPINWKEFAPLSNQMPPMQIPNITPSELVALKKKAYRSFYLRPRYIVKKLSEIRKLSDLTSLIGGLNLFRRVLKTNK</sequence>
<dbReference type="SMART" id="SM00729">
    <property type="entry name" value="Elp3"/>
    <property type="match status" value="1"/>
</dbReference>
<comment type="cofactor">
    <cofactor evidence="1">
        <name>[4Fe-4S] cluster</name>
        <dbReference type="ChEBI" id="CHEBI:49883"/>
    </cofactor>
</comment>
<evidence type="ECO:0000259" key="7">
    <source>
        <dbReference type="PROSITE" id="PS51918"/>
    </source>
</evidence>
<keyword evidence="3" id="KW-0479">Metal-binding</keyword>
<keyword evidence="5" id="KW-0411">Iron-sulfur</keyword>
<dbReference type="SUPFAM" id="SSF52242">
    <property type="entry name" value="Cobalamin (vitamin B12)-binding domain"/>
    <property type="match status" value="1"/>
</dbReference>
<feature type="domain" description="B12-binding" evidence="6">
    <location>
        <begin position="1"/>
        <end position="113"/>
    </location>
</feature>
<dbReference type="GO" id="GO:0005829">
    <property type="term" value="C:cytosol"/>
    <property type="evidence" value="ECO:0007669"/>
    <property type="project" value="TreeGrafter"/>
</dbReference>
<dbReference type="AlphaFoldDB" id="A0A0G1D3W7"/>
<dbReference type="PANTHER" id="PTHR43409">
    <property type="entry name" value="ANAEROBIC MAGNESIUM-PROTOPORPHYRIN IX MONOMETHYL ESTER CYCLASE-RELATED"/>
    <property type="match status" value="1"/>
</dbReference>
<dbReference type="PROSITE" id="PS51332">
    <property type="entry name" value="B12_BINDING"/>
    <property type="match status" value="1"/>
</dbReference>
<gene>
    <name evidence="8" type="ORF">UV20_C0007G0030</name>
</gene>
<dbReference type="InterPro" id="IPR006638">
    <property type="entry name" value="Elp3/MiaA/NifB-like_rSAM"/>
</dbReference>
<dbReference type="GO" id="GO:0031419">
    <property type="term" value="F:cobalamin binding"/>
    <property type="evidence" value="ECO:0007669"/>
    <property type="project" value="InterPro"/>
</dbReference>
<dbReference type="Proteomes" id="UP000034837">
    <property type="component" value="Unassembled WGS sequence"/>
</dbReference>
<dbReference type="InterPro" id="IPR051198">
    <property type="entry name" value="BchE-like"/>
</dbReference>
<dbReference type="GO" id="GO:0046872">
    <property type="term" value="F:metal ion binding"/>
    <property type="evidence" value="ECO:0007669"/>
    <property type="project" value="UniProtKB-KW"/>
</dbReference>
<dbReference type="Pfam" id="PF04055">
    <property type="entry name" value="Radical_SAM"/>
    <property type="match status" value="1"/>
</dbReference>
<reference evidence="8 9" key="1">
    <citation type="journal article" date="2015" name="Nature">
        <title>rRNA introns, odd ribosomes, and small enigmatic genomes across a large radiation of phyla.</title>
        <authorList>
            <person name="Brown C.T."/>
            <person name="Hug L.A."/>
            <person name="Thomas B.C."/>
            <person name="Sharon I."/>
            <person name="Castelle C.J."/>
            <person name="Singh A."/>
            <person name="Wilkins M.J."/>
            <person name="Williams K.H."/>
            <person name="Banfield J.F."/>
        </authorList>
    </citation>
    <scope>NUCLEOTIDE SEQUENCE [LARGE SCALE GENOMIC DNA]</scope>
</reference>
<keyword evidence="2" id="KW-0949">S-adenosyl-L-methionine</keyword>
<evidence type="ECO:0000256" key="1">
    <source>
        <dbReference type="ARBA" id="ARBA00001966"/>
    </source>
</evidence>
<dbReference type="Gene3D" id="3.80.30.20">
    <property type="entry name" value="tm_1862 like domain"/>
    <property type="match status" value="1"/>
</dbReference>